<name>A0ABN3LUR4_STRLO</name>
<gene>
    <name evidence="1" type="ORF">GCM10010276_32480</name>
</gene>
<evidence type="ECO:0000313" key="2">
    <source>
        <dbReference type="Proteomes" id="UP001501777"/>
    </source>
</evidence>
<keyword evidence="2" id="KW-1185">Reference proteome</keyword>
<sequence length="49" mass="5268">MGSGPSVVGAYVVAVVPQEHMDWIYGPTALAPDQEPEMYPTIPLEPVEV</sequence>
<dbReference type="EMBL" id="BAAASG010000007">
    <property type="protein sequence ID" value="GAA2490708.1"/>
    <property type="molecule type" value="Genomic_DNA"/>
</dbReference>
<accession>A0ABN3LUR4</accession>
<organism evidence="1 2">
    <name type="scientific">Streptomyces longisporus</name>
    <dbReference type="NCBI Taxonomy" id="1948"/>
    <lineage>
        <taxon>Bacteria</taxon>
        <taxon>Bacillati</taxon>
        <taxon>Actinomycetota</taxon>
        <taxon>Actinomycetes</taxon>
        <taxon>Kitasatosporales</taxon>
        <taxon>Streptomycetaceae</taxon>
        <taxon>Streptomyces</taxon>
    </lineage>
</organism>
<protein>
    <submittedName>
        <fullName evidence="1">Uncharacterized protein</fullName>
    </submittedName>
</protein>
<dbReference type="Proteomes" id="UP001501777">
    <property type="component" value="Unassembled WGS sequence"/>
</dbReference>
<proteinExistence type="predicted"/>
<reference evidence="1 2" key="1">
    <citation type="journal article" date="2019" name="Int. J. Syst. Evol. Microbiol.">
        <title>The Global Catalogue of Microorganisms (GCM) 10K type strain sequencing project: providing services to taxonomists for standard genome sequencing and annotation.</title>
        <authorList>
            <consortium name="The Broad Institute Genomics Platform"/>
            <consortium name="The Broad Institute Genome Sequencing Center for Infectious Disease"/>
            <person name="Wu L."/>
            <person name="Ma J."/>
        </authorList>
    </citation>
    <scope>NUCLEOTIDE SEQUENCE [LARGE SCALE GENOMIC DNA]</scope>
    <source>
        <strain evidence="1 2">JCM 4395</strain>
    </source>
</reference>
<comment type="caution">
    <text evidence="1">The sequence shown here is derived from an EMBL/GenBank/DDBJ whole genome shotgun (WGS) entry which is preliminary data.</text>
</comment>
<evidence type="ECO:0000313" key="1">
    <source>
        <dbReference type="EMBL" id="GAA2490708.1"/>
    </source>
</evidence>